<organism evidence="2 3">
    <name type="scientific">Ephemerocybe angulata</name>
    <dbReference type="NCBI Taxonomy" id="980116"/>
    <lineage>
        <taxon>Eukaryota</taxon>
        <taxon>Fungi</taxon>
        <taxon>Dikarya</taxon>
        <taxon>Basidiomycota</taxon>
        <taxon>Agaricomycotina</taxon>
        <taxon>Agaricomycetes</taxon>
        <taxon>Agaricomycetidae</taxon>
        <taxon>Agaricales</taxon>
        <taxon>Agaricineae</taxon>
        <taxon>Psathyrellaceae</taxon>
        <taxon>Ephemerocybe</taxon>
    </lineage>
</organism>
<proteinExistence type="predicted"/>
<dbReference type="AlphaFoldDB" id="A0A8H6IFW0"/>
<reference evidence="2 3" key="1">
    <citation type="submission" date="2020-07" db="EMBL/GenBank/DDBJ databases">
        <title>Comparative genomics of pyrophilous fungi reveals a link between fire events and developmental genes.</title>
        <authorList>
            <consortium name="DOE Joint Genome Institute"/>
            <person name="Steindorff A.S."/>
            <person name="Carver A."/>
            <person name="Calhoun S."/>
            <person name="Stillman K."/>
            <person name="Liu H."/>
            <person name="Lipzen A."/>
            <person name="Pangilinan J."/>
            <person name="Labutti K."/>
            <person name="Bruns T.D."/>
            <person name="Grigoriev I.V."/>
        </authorList>
    </citation>
    <scope>NUCLEOTIDE SEQUENCE [LARGE SCALE GENOMIC DNA]</scope>
    <source>
        <strain evidence="2 3">CBS 144469</strain>
    </source>
</reference>
<evidence type="ECO:0000256" key="1">
    <source>
        <dbReference type="SAM" id="MobiDB-lite"/>
    </source>
</evidence>
<evidence type="ECO:0000313" key="3">
    <source>
        <dbReference type="Proteomes" id="UP000521943"/>
    </source>
</evidence>
<dbReference type="OrthoDB" id="10588913at2759"/>
<protein>
    <submittedName>
        <fullName evidence="2">Uncharacterized protein</fullName>
    </submittedName>
</protein>
<feature type="compositionally biased region" description="Polar residues" evidence="1">
    <location>
        <begin position="1"/>
        <end position="28"/>
    </location>
</feature>
<gene>
    <name evidence="2" type="ORF">DFP72DRAFT_1163555</name>
</gene>
<sequence length="199" mass="21728">MHGPSQSDSLSPSIQVNESLEPSASSSMLDDMEVQATRPEDRGQRAPSLEPNACRNSCLSPTTTPNPLPPKRKGIAGVQTVRLCPGRGHLQEALPRYLCHGKLILGRLTPKDNQRHHFVLRLFLLDNDPNIPIGSPNPPPALYSPQRCKQSPCVYQSGINMVNVSSALQPFLSSRSSRIQVLLQPHNAPSPSCTTSRLE</sequence>
<comment type="caution">
    <text evidence="2">The sequence shown here is derived from an EMBL/GenBank/DDBJ whole genome shotgun (WGS) entry which is preliminary data.</text>
</comment>
<accession>A0A8H6IFW0</accession>
<name>A0A8H6IFW0_9AGAR</name>
<keyword evidence="3" id="KW-1185">Reference proteome</keyword>
<feature type="region of interest" description="Disordered" evidence="1">
    <location>
        <begin position="1"/>
        <end position="73"/>
    </location>
</feature>
<dbReference type="EMBL" id="JACGCI010000005">
    <property type="protein sequence ID" value="KAF6763583.1"/>
    <property type="molecule type" value="Genomic_DNA"/>
</dbReference>
<evidence type="ECO:0000313" key="2">
    <source>
        <dbReference type="EMBL" id="KAF6763583.1"/>
    </source>
</evidence>
<dbReference type="Proteomes" id="UP000521943">
    <property type="component" value="Unassembled WGS sequence"/>
</dbReference>